<reference evidence="5 6" key="1">
    <citation type="submission" date="2018-06" db="EMBL/GenBank/DDBJ databases">
        <title>Genomic Encyclopedia of Type Strains, Phase IV (KMG-IV): sequencing the most valuable type-strain genomes for metagenomic binning, comparative biology and taxonomic classification.</title>
        <authorList>
            <person name="Goeker M."/>
        </authorList>
    </citation>
    <scope>NUCLEOTIDE SEQUENCE [LARGE SCALE GENOMIC DNA]</scope>
    <source>
        <strain evidence="5 6">DSM 25619</strain>
    </source>
</reference>
<keyword evidence="2" id="KW-0238">DNA-binding</keyword>
<dbReference type="Pfam" id="PF00356">
    <property type="entry name" value="LacI"/>
    <property type="match status" value="1"/>
</dbReference>
<dbReference type="OrthoDB" id="7170131at2"/>
<evidence type="ECO:0000256" key="3">
    <source>
        <dbReference type="ARBA" id="ARBA00023163"/>
    </source>
</evidence>
<dbReference type="SMART" id="SM00354">
    <property type="entry name" value="HTH_LACI"/>
    <property type="match status" value="1"/>
</dbReference>
<dbReference type="GO" id="GO:0003700">
    <property type="term" value="F:DNA-binding transcription factor activity"/>
    <property type="evidence" value="ECO:0007669"/>
    <property type="project" value="TreeGrafter"/>
</dbReference>
<dbReference type="CDD" id="cd06267">
    <property type="entry name" value="PBP1_LacI_sugar_binding-like"/>
    <property type="match status" value="1"/>
</dbReference>
<dbReference type="GO" id="GO:0000976">
    <property type="term" value="F:transcription cis-regulatory region binding"/>
    <property type="evidence" value="ECO:0007669"/>
    <property type="project" value="TreeGrafter"/>
</dbReference>
<protein>
    <submittedName>
        <fullName evidence="5">LacI family transcriptional regulator</fullName>
    </submittedName>
</protein>
<evidence type="ECO:0000256" key="1">
    <source>
        <dbReference type="ARBA" id="ARBA00023015"/>
    </source>
</evidence>
<dbReference type="InterPro" id="IPR028082">
    <property type="entry name" value="Peripla_BP_I"/>
</dbReference>
<name>A0A366DCF5_9HYPH</name>
<dbReference type="SUPFAM" id="SSF53822">
    <property type="entry name" value="Periplasmic binding protein-like I"/>
    <property type="match status" value="1"/>
</dbReference>
<keyword evidence="3" id="KW-0804">Transcription</keyword>
<evidence type="ECO:0000259" key="4">
    <source>
        <dbReference type="PROSITE" id="PS50932"/>
    </source>
</evidence>
<dbReference type="PROSITE" id="PS50932">
    <property type="entry name" value="HTH_LACI_2"/>
    <property type="match status" value="1"/>
</dbReference>
<dbReference type="EMBL" id="QNRH01000021">
    <property type="protein sequence ID" value="RBO87740.1"/>
    <property type="molecule type" value="Genomic_DNA"/>
</dbReference>
<keyword evidence="6" id="KW-1185">Reference proteome</keyword>
<evidence type="ECO:0000313" key="5">
    <source>
        <dbReference type="EMBL" id="RBO87740.1"/>
    </source>
</evidence>
<gene>
    <name evidence="5" type="ORF">DFR47_1217</name>
</gene>
<accession>A0A366DCF5</accession>
<dbReference type="InterPro" id="IPR046335">
    <property type="entry name" value="LacI/GalR-like_sensor"/>
</dbReference>
<dbReference type="SUPFAM" id="SSF47413">
    <property type="entry name" value="lambda repressor-like DNA-binding domains"/>
    <property type="match status" value="1"/>
</dbReference>
<dbReference type="AlphaFoldDB" id="A0A366DCF5"/>
<comment type="caution">
    <text evidence="5">The sequence shown here is derived from an EMBL/GenBank/DDBJ whole genome shotgun (WGS) entry which is preliminary data.</text>
</comment>
<proteinExistence type="predicted"/>
<dbReference type="RefSeq" id="WP_113946501.1">
    <property type="nucleotide sequence ID" value="NZ_JBHEEG010000020.1"/>
</dbReference>
<keyword evidence="1" id="KW-0805">Transcription regulation</keyword>
<feature type="domain" description="HTH lacI-type" evidence="4">
    <location>
        <begin position="5"/>
        <end position="59"/>
    </location>
</feature>
<dbReference type="PANTHER" id="PTHR30146">
    <property type="entry name" value="LACI-RELATED TRANSCRIPTIONAL REPRESSOR"/>
    <property type="match status" value="1"/>
</dbReference>
<dbReference type="Pfam" id="PF13377">
    <property type="entry name" value="Peripla_BP_3"/>
    <property type="match status" value="1"/>
</dbReference>
<evidence type="ECO:0000313" key="6">
    <source>
        <dbReference type="Proteomes" id="UP000252893"/>
    </source>
</evidence>
<dbReference type="Gene3D" id="1.10.260.40">
    <property type="entry name" value="lambda repressor-like DNA-binding domains"/>
    <property type="match status" value="1"/>
</dbReference>
<organism evidence="5 6">
    <name type="scientific">Pseudochrobactrum asaccharolyticum</name>
    <dbReference type="NCBI Taxonomy" id="354351"/>
    <lineage>
        <taxon>Bacteria</taxon>
        <taxon>Pseudomonadati</taxon>
        <taxon>Pseudomonadota</taxon>
        <taxon>Alphaproteobacteria</taxon>
        <taxon>Hyphomicrobiales</taxon>
        <taxon>Brucellaceae</taxon>
        <taxon>Pseudochrobactrum</taxon>
    </lineage>
</organism>
<evidence type="ECO:0000256" key="2">
    <source>
        <dbReference type="ARBA" id="ARBA00023125"/>
    </source>
</evidence>
<dbReference type="Proteomes" id="UP000252893">
    <property type="component" value="Unassembled WGS sequence"/>
</dbReference>
<dbReference type="CDD" id="cd01392">
    <property type="entry name" value="HTH_LacI"/>
    <property type="match status" value="1"/>
</dbReference>
<dbReference type="InterPro" id="IPR010982">
    <property type="entry name" value="Lambda_DNA-bd_dom_sf"/>
</dbReference>
<dbReference type="PANTHER" id="PTHR30146:SF109">
    <property type="entry name" value="HTH-TYPE TRANSCRIPTIONAL REGULATOR GALS"/>
    <property type="match status" value="1"/>
</dbReference>
<dbReference type="Gene3D" id="3.40.50.2300">
    <property type="match status" value="2"/>
</dbReference>
<dbReference type="InterPro" id="IPR000843">
    <property type="entry name" value="HTH_LacI"/>
</dbReference>
<sequence length="359" mass="39404">MAKKPTITNVARLAGVSTATTGRVLGGYGYSSQDVRDRVFASAEQLGYTPNQLARSLITGTTRTIGVVAGDIQSPFYASVLRGIYNVARLEGFGLLVTGSDELLKQEIESVELLLAKQVDGLIIAPLDLRDAQHLRKVMDSGKPIVQIDRIIEGFNADYVVVDNFKASYEATLSLIKAGHRSIGVVAELEHSNGKGIEEFIAAARLGTVDPQYLFPSWQRVYGYLRAMLQSGCEINPDHICRVGEYSVTAGQSRVEEMMTQSIHPTAVFSTGGLLSVAVMHVLDKLNLSIPDDLSLVCFDDLDWFSFNKPQISAIKQPTIEMGEEAARLIFNRMKNTAEPQQGVQLKTTFINRFSTRNI</sequence>